<dbReference type="PIRSF" id="PIRSF009376">
    <property type="entry name" value="Phospholipase_D_euk"/>
    <property type="match status" value="1"/>
</dbReference>
<keyword evidence="2 5" id="KW-0378">Hydrolase</keyword>
<dbReference type="STRING" id="708187.A0A1Q8RA42"/>
<dbReference type="AlphaFoldDB" id="A0A1Q8RA42"/>
<reference evidence="8 9" key="1">
    <citation type="submission" date="2016-11" db="EMBL/GenBank/DDBJ databases">
        <title>Draft Genome Assembly of Colletotrichum chlorophyti a pathogen of herbaceous plants.</title>
        <authorList>
            <person name="Gan P."/>
            <person name="Narusaka M."/>
            <person name="Tsushima A."/>
            <person name="Narusaka Y."/>
            <person name="Takano Y."/>
            <person name="Shirasu K."/>
        </authorList>
    </citation>
    <scope>NUCLEOTIDE SEQUENCE [LARGE SCALE GENOMIC DNA]</scope>
    <source>
        <strain evidence="8 9">NTL11</strain>
    </source>
</reference>
<dbReference type="InterPro" id="IPR015679">
    <property type="entry name" value="PLipase_D_fam"/>
</dbReference>
<comment type="caution">
    <text evidence="8">The sequence shown here is derived from an EMBL/GenBank/DDBJ whole genome shotgun (WGS) entry which is preliminary data.</text>
</comment>
<evidence type="ECO:0000256" key="2">
    <source>
        <dbReference type="ARBA" id="ARBA00022801"/>
    </source>
</evidence>
<proteinExistence type="inferred from homology"/>
<evidence type="ECO:0000256" key="5">
    <source>
        <dbReference type="PIRNR" id="PIRNR009376"/>
    </source>
</evidence>
<dbReference type="SUPFAM" id="SSF56024">
    <property type="entry name" value="Phospholipase D/nuclease"/>
    <property type="match status" value="2"/>
</dbReference>
<dbReference type="CDD" id="cd09138">
    <property type="entry name" value="PLDc_vPLD1_2_yPLD_like_1"/>
    <property type="match status" value="1"/>
</dbReference>
<comment type="catalytic activity">
    <reaction evidence="5">
        <text>a 1,2-diacyl-sn-glycero-3-phosphocholine + H2O = a 1,2-diacyl-sn-glycero-3-phosphate + choline + H(+)</text>
        <dbReference type="Rhea" id="RHEA:14445"/>
        <dbReference type="ChEBI" id="CHEBI:15354"/>
        <dbReference type="ChEBI" id="CHEBI:15377"/>
        <dbReference type="ChEBI" id="CHEBI:15378"/>
        <dbReference type="ChEBI" id="CHEBI:57643"/>
        <dbReference type="ChEBI" id="CHEBI:58608"/>
        <dbReference type="EC" id="3.1.4.4"/>
    </reaction>
</comment>
<name>A0A1Q8RA42_9PEZI</name>
<dbReference type="GO" id="GO:0035556">
    <property type="term" value="P:intracellular signal transduction"/>
    <property type="evidence" value="ECO:0007669"/>
    <property type="project" value="InterPro"/>
</dbReference>
<keyword evidence="3 5" id="KW-0442">Lipid degradation</keyword>
<dbReference type="InterPro" id="IPR016555">
    <property type="entry name" value="PLipase_D_euk"/>
</dbReference>
<dbReference type="EMBL" id="MPGH01000266">
    <property type="protein sequence ID" value="OLN81033.1"/>
    <property type="molecule type" value="Genomic_DNA"/>
</dbReference>
<dbReference type="FunFam" id="3.30.870.10:FF:000034">
    <property type="entry name" value="Phospholipase"/>
    <property type="match status" value="1"/>
</dbReference>
<dbReference type="GO" id="GO:0004630">
    <property type="term" value="F:phospholipase D activity"/>
    <property type="evidence" value="ECO:0007669"/>
    <property type="project" value="UniProtKB-UniRule"/>
</dbReference>
<dbReference type="GO" id="GO:0006654">
    <property type="term" value="P:phosphatidic acid biosynthetic process"/>
    <property type="evidence" value="ECO:0007669"/>
    <property type="project" value="InterPro"/>
</dbReference>
<dbReference type="PANTHER" id="PTHR18896">
    <property type="entry name" value="PHOSPHOLIPASE D"/>
    <property type="match status" value="1"/>
</dbReference>
<feature type="region of interest" description="Disordered" evidence="6">
    <location>
        <begin position="1"/>
        <end position="20"/>
    </location>
</feature>
<feature type="region of interest" description="Disordered" evidence="6">
    <location>
        <begin position="727"/>
        <end position="750"/>
    </location>
</feature>
<dbReference type="OrthoDB" id="14911at2759"/>
<evidence type="ECO:0000256" key="1">
    <source>
        <dbReference type="ARBA" id="ARBA00022737"/>
    </source>
</evidence>
<evidence type="ECO:0000256" key="4">
    <source>
        <dbReference type="ARBA" id="ARBA00023098"/>
    </source>
</evidence>
<keyword evidence="9" id="KW-1185">Reference proteome</keyword>
<dbReference type="EC" id="3.1.4.4" evidence="5"/>
<sequence length="863" mass="99355">MGFMTTSDHGHQEDSGGGGFFDKLKKPFRELEEKLEGTHLHDAKVHLVHKKHQIGKLANLFNANHRHDEEHEKATDAKRAKIGEQHRFTSYFPERDGNQIKWYVDGRNYFWAVSEALEKAKETIYIADWWLSPELFLRRPPHYNQEWRLDQVLKRRAEAGVKIYIIVYREVEAALTCNSAHTKHALAALCPEGSPGYGNIRVMRHPDHNVFENAADMTFYWAHHEKFIVIDYAVAFIGGLDLCFGRWDSHTHPLADAHPEGVQNEVWPGQDFNNNRIMDFQNVQDWKQNELSKAEYGRMPWHDVSMGVIGPCVYDIAEHFVLRWNFVKRDKYKRDDRFDWMQLRGRLGEDEDLVGVQRPKHPVGEYITHPLDEQSIQNLENRGTVHAQVVRSSADWSSGILTDHSIQNAYSEIIRNAEHFVYIENQFFITATGDQQSPIHNTIGRAIVDAVVKAGKEGRKFRVIILIPAIPGFAGDLRDNAAAGTRAIMDYQYKSICRGEHSIFEQVKAQGIDPRNHIFFFNLRSYDRLNRTSAVEKREKDTGVKYAEVQRAQAEEIMGTGIHGSNDPLNKERDYHMGTRADQVGKGTTQEVQAALNAKQRFEQSLGDNVLKEHSSVAHHAMANSGSIEEEPWEDEDPETEIRNWIQEELYIHSKLLIADDRIVVCGSSNLNDRSQLGYHDSELSIVMEDTKRVPSTMNGQPFEVGWHATSLRRYLWREHLGLLPAQDLDGSNDPNAHPPGDDSPNDAWDRDETWKFVEDPLNDELWDMWTGNATRNTDLYRHLFHADPDDHIKTFEDYDRYLPPKGVKAGHIFDQFMPAADARKKIDQIKGHLVWFPLDFLRDAEMAETGLQVNQLTESIYT</sequence>
<dbReference type="Proteomes" id="UP000186583">
    <property type="component" value="Unassembled WGS sequence"/>
</dbReference>
<dbReference type="PROSITE" id="PS50035">
    <property type="entry name" value="PLD"/>
    <property type="match status" value="2"/>
</dbReference>
<evidence type="ECO:0000259" key="7">
    <source>
        <dbReference type="PROSITE" id="PS50035"/>
    </source>
</evidence>
<dbReference type="Gene3D" id="3.30.870.10">
    <property type="entry name" value="Endonuclease Chain A"/>
    <property type="match status" value="3"/>
</dbReference>
<evidence type="ECO:0000256" key="3">
    <source>
        <dbReference type="ARBA" id="ARBA00022963"/>
    </source>
</evidence>
<feature type="domain" description="PLD phosphodiesterase" evidence="7">
    <location>
        <begin position="648"/>
        <end position="675"/>
    </location>
</feature>
<protein>
    <recommendedName>
        <fullName evidence="5">Phospholipase</fullName>
        <ecNumber evidence="5">3.1.4.4</ecNumber>
    </recommendedName>
</protein>
<evidence type="ECO:0000256" key="6">
    <source>
        <dbReference type="SAM" id="MobiDB-lite"/>
    </source>
</evidence>
<feature type="domain" description="PLD phosphodiesterase" evidence="7">
    <location>
        <begin position="219"/>
        <end position="246"/>
    </location>
</feature>
<accession>A0A1Q8RA42</accession>
<dbReference type="GO" id="GO:0009395">
    <property type="term" value="P:phospholipid catabolic process"/>
    <property type="evidence" value="ECO:0007669"/>
    <property type="project" value="TreeGrafter"/>
</dbReference>
<evidence type="ECO:0000313" key="9">
    <source>
        <dbReference type="Proteomes" id="UP000186583"/>
    </source>
</evidence>
<keyword evidence="4" id="KW-0443">Lipid metabolism</keyword>
<dbReference type="PANTHER" id="PTHR18896:SF128">
    <property type="entry name" value="PHOSPHOLIPASE"/>
    <property type="match status" value="1"/>
</dbReference>
<dbReference type="InterPro" id="IPR001736">
    <property type="entry name" value="PLipase_D/transphosphatidylase"/>
</dbReference>
<dbReference type="Pfam" id="PF00614">
    <property type="entry name" value="PLDc"/>
    <property type="match status" value="1"/>
</dbReference>
<organism evidence="8 9">
    <name type="scientific">Colletotrichum chlorophyti</name>
    <dbReference type="NCBI Taxonomy" id="708187"/>
    <lineage>
        <taxon>Eukaryota</taxon>
        <taxon>Fungi</taxon>
        <taxon>Dikarya</taxon>
        <taxon>Ascomycota</taxon>
        <taxon>Pezizomycotina</taxon>
        <taxon>Sordariomycetes</taxon>
        <taxon>Hypocreomycetidae</taxon>
        <taxon>Glomerellales</taxon>
        <taxon>Glomerellaceae</taxon>
        <taxon>Colletotrichum</taxon>
    </lineage>
</organism>
<comment type="similarity">
    <text evidence="5">Belongs to the phospholipase D family.</text>
</comment>
<gene>
    <name evidence="8" type="ORF">CCHL11_09999</name>
</gene>
<dbReference type="SMART" id="SM00155">
    <property type="entry name" value="PLDc"/>
    <property type="match status" value="2"/>
</dbReference>
<keyword evidence="1" id="KW-0677">Repeat</keyword>
<dbReference type="CDD" id="cd09141">
    <property type="entry name" value="PLDc_vPLD1_2_yPLD_like_2"/>
    <property type="match status" value="1"/>
</dbReference>
<evidence type="ECO:0000313" key="8">
    <source>
        <dbReference type="EMBL" id="OLN81033.1"/>
    </source>
</evidence>